<protein>
    <submittedName>
        <fullName evidence="1">Uncharacterized protein</fullName>
    </submittedName>
</protein>
<organism evidence="1 2">
    <name type="scientific">Fasciola hepatica</name>
    <name type="common">Liver fluke</name>
    <dbReference type="NCBI Taxonomy" id="6192"/>
    <lineage>
        <taxon>Eukaryota</taxon>
        <taxon>Metazoa</taxon>
        <taxon>Spiralia</taxon>
        <taxon>Lophotrochozoa</taxon>
        <taxon>Platyhelminthes</taxon>
        <taxon>Trematoda</taxon>
        <taxon>Digenea</taxon>
        <taxon>Plagiorchiida</taxon>
        <taxon>Echinostomata</taxon>
        <taxon>Echinostomatoidea</taxon>
        <taxon>Fasciolidae</taxon>
        <taxon>Fasciola</taxon>
    </lineage>
</organism>
<accession>A0A4E0RJ19</accession>
<evidence type="ECO:0000313" key="1">
    <source>
        <dbReference type="EMBL" id="THD26481.1"/>
    </source>
</evidence>
<proteinExistence type="predicted"/>
<dbReference type="EMBL" id="JXXN02000728">
    <property type="protein sequence ID" value="THD26481.1"/>
    <property type="molecule type" value="Genomic_DNA"/>
</dbReference>
<name>A0A4E0RJ19_FASHE</name>
<evidence type="ECO:0000313" key="2">
    <source>
        <dbReference type="Proteomes" id="UP000230066"/>
    </source>
</evidence>
<sequence>MTADLVSREILALRDSLRSTESEISKFDLFGYHSSLSSEEMVEALYIIWNLFNSVPLDSPTISLLLQEVDKRWLFIYLSRTRIIQVFFMHDILAPVSPAEIPSLVQFLSAFLLHLVEKDDLELADAATLSDLIVLTWWDLGFAAPSQYVQLSPALHDEFLWVLTRSEKNSAHLFTAISQFPEHANVFMTALLRLYVNVTDGFKTQLEPAGSLSAKSTPDPASRMLGIHPSVQFQQLHRVYEETLRLLTEKTPTILVGTNVTYTKSLYDSVVHILKKAVRCRSMVDSLHQRPDLPFNESEVKPTLVCRFARVRDYLLVRACRCLAIQSEAASPADSFPSQFSCLIRATAPKQLASRLLTASESLPLASSCSSAWDWDVEASESAISFAPHLELLYRSLDRGLNVLGVASWFVELSDPKDVHLNNSLLFRLVKYASLLSTDIQFAFLLIVRIDHVRQLALPEQNYLKLLRAILSHLPTEAKIQLLTYVHSDKNQARASPLSRNSNQLESRMRLLFNRIVVAEEEGVDPALDGTQRNKQTPNRTTASATCDPEVLLDCELLLLTCPLLFLTELIRLPITRRCPSSRLAVHQLLNQLSYSLGISVTDSIRGGSRRRATRSLFQFLLLSDLISSHNSSDAVSTSNSDSLIADLDWDVVEDSVWHYEDMVARNESVVQPREPAVPIECAESVSSPLPIVSLTDPIVSTVVHLFKLASNEVIPLFSCLNQLLTESDSTEHNKWTIHVARIVHVLLLALGEWSVHASNQDCSLVLEQIIHLFVRCHASDVLENRCSDNLDTAGLLVSVMQKLINCSGTSVSVDSLQSVDDAITPKVGTGFRGFSYWILWSQAKRLLYDRIPVRTVEWNCEISVKRDLQRLVDWDQICDAFHLSTTNTSPVPTETPLTSDTISPRAFCALLRLSSVSDYSCEVVCGAAERMFKKDSKSWSAETLPVQNILLAVCVFLHAVSLTEQPLAWWRGFRLLDRLVNSDILWIPYRPRVDKQSHCSSEIYLVDWSKFRGSLDFLSLFADLIRIQTLSNDKVTYNVAMRFLCATLSTVLTRTLNRIGSIDDTRYRSVVQTQVRRTLYDIQDQLESAKKPLQSTRTFQADFERLRASLSASMTKLDTAP</sequence>
<dbReference type="AlphaFoldDB" id="A0A4E0RJ19"/>
<keyword evidence="2" id="KW-1185">Reference proteome</keyword>
<comment type="caution">
    <text evidence="1">The sequence shown here is derived from an EMBL/GenBank/DDBJ whole genome shotgun (WGS) entry which is preliminary data.</text>
</comment>
<gene>
    <name evidence="1" type="ORF">D915_002664</name>
</gene>
<dbReference type="Proteomes" id="UP000230066">
    <property type="component" value="Unassembled WGS sequence"/>
</dbReference>
<reference evidence="1" key="1">
    <citation type="submission" date="2019-03" db="EMBL/GenBank/DDBJ databases">
        <title>Improved annotation for the trematode Fasciola hepatica.</title>
        <authorList>
            <person name="Choi Y.-J."/>
            <person name="Martin J."/>
            <person name="Mitreva M."/>
        </authorList>
    </citation>
    <scope>NUCLEOTIDE SEQUENCE [LARGE SCALE GENOMIC DNA]</scope>
</reference>